<dbReference type="CDD" id="cd22159">
    <property type="entry name" value="F-box_AtTIR1-like"/>
    <property type="match status" value="1"/>
</dbReference>
<dbReference type="Gene3D" id="1.20.1280.50">
    <property type="match status" value="1"/>
</dbReference>
<dbReference type="SUPFAM" id="SSF81383">
    <property type="entry name" value="F-box domain"/>
    <property type="match status" value="1"/>
</dbReference>
<dbReference type="InterPro" id="IPR036047">
    <property type="entry name" value="F-box-like_dom_sf"/>
</dbReference>
<dbReference type="SMART" id="SM00367">
    <property type="entry name" value="LRR_CC"/>
    <property type="match status" value="9"/>
</dbReference>
<organism evidence="3 4">
    <name type="scientific">Striga hermonthica</name>
    <name type="common">Purple witchweed</name>
    <name type="synonym">Buchnera hermonthica</name>
    <dbReference type="NCBI Taxonomy" id="68872"/>
    <lineage>
        <taxon>Eukaryota</taxon>
        <taxon>Viridiplantae</taxon>
        <taxon>Streptophyta</taxon>
        <taxon>Embryophyta</taxon>
        <taxon>Tracheophyta</taxon>
        <taxon>Spermatophyta</taxon>
        <taxon>Magnoliopsida</taxon>
        <taxon>eudicotyledons</taxon>
        <taxon>Gunneridae</taxon>
        <taxon>Pentapetalae</taxon>
        <taxon>asterids</taxon>
        <taxon>lamiids</taxon>
        <taxon>Lamiales</taxon>
        <taxon>Orobanchaceae</taxon>
        <taxon>Buchnereae</taxon>
        <taxon>Striga</taxon>
    </lineage>
</organism>
<dbReference type="InterPro" id="IPR032675">
    <property type="entry name" value="LRR_dom_sf"/>
</dbReference>
<dbReference type="Pfam" id="PF00646">
    <property type="entry name" value="F-box"/>
    <property type="match status" value="1"/>
</dbReference>
<dbReference type="GO" id="GO:0019005">
    <property type="term" value="C:SCF ubiquitin ligase complex"/>
    <property type="evidence" value="ECO:0007669"/>
    <property type="project" value="TreeGrafter"/>
</dbReference>
<dbReference type="Pfam" id="PF25372">
    <property type="entry name" value="DUF7885"/>
    <property type="match status" value="1"/>
</dbReference>
<feature type="domain" description="F-box/LRR-repeat protein 15-like leucin rich repeat" evidence="2">
    <location>
        <begin position="53"/>
        <end position="241"/>
    </location>
</feature>
<gene>
    <name evidence="3" type="ORF">SHERM_08278</name>
</gene>
<dbReference type="EMBL" id="CACSLK010034598">
    <property type="protein sequence ID" value="CAA0842416.1"/>
    <property type="molecule type" value="Genomic_DNA"/>
</dbReference>
<dbReference type="PANTHER" id="PTHR13318:SF105">
    <property type="entry name" value="F-BOX_LRR-REPEAT PROTEIN 3"/>
    <property type="match status" value="1"/>
</dbReference>
<protein>
    <submittedName>
        <fullName evidence="3">F-box/LRR-repeat protein 12</fullName>
    </submittedName>
</protein>
<keyword evidence="4" id="KW-1185">Reference proteome</keyword>
<dbReference type="AlphaFoldDB" id="A0A9N7P2U8"/>
<reference evidence="3" key="1">
    <citation type="submission" date="2019-12" db="EMBL/GenBank/DDBJ databases">
        <authorList>
            <person name="Scholes J."/>
        </authorList>
    </citation>
    <scope>NUCLEOTIDE SEQUENCE</scope>
</reference>
<evidence type="ECO:0000313" key="4">
    <source>
        <dbReference type="Proteomes" id="UP001153555"/>
    </source>
</evidence>
<dbReference type="SUPFAM" id="SSF52047">
    <property type="entry name" value="RNI-like"/>
    <property type="match status" value="1"/>
</dbReference>
<dbReference type="PANTHER" id="PTHR13318">
    <property type="entry name" value="PARTNER OF PAIRED, ISOFORM B-RELATED"/>
    <property type="match status" value="1"/>
</dbReference>
<dbReference type="InterPro" id="IPR001810">
    <property type="entry name" value="F-box_dom"/>
</dbReference>
<evidence type="ECO:0000259" key="1">
    <source>
        <dbReference type="Pfam" id="PF00646"/>
    </source>
</evidence>
<dbReference type="InterPro" id="IPR006553">
    <property type="entry name" value="Leu-rich_rpt_Cys-con_subtyp"/>
</dbReference>
<dbReference type="GO" id="GO:0031146">
    <property type="term" value="P:SCF-dependent proteasomal ubiquitin-dependent protein catabolic process"/>
    <property type="evidence" value="ECO:0007669"/>
    <property type="project" value="TreeGrafter"/>
</dbReference>
<feature type="domain" description="F-box" evidence="1">
    <location>
        <begin position="12"/>
        <end position="51"/>
    </location>
</feature>
<dbReference type="InterPro" id="IPR057207">
    <property type="entry name" value="FBXL15_LRR"/>
</dbReference>
<proteinExistence type="predicted"/>
<accession>A0A9N7P2U8</accession>
<evidence type="ECO:0000259" key="2">
    <source>
        <dbReference type="Pfam" id="PF25372"/>
    </source>
</evidence>
<evidence type="ECO:0000313" key="3">
    <source>
        <dbReference type="EMBL" id="CAA0842416.1"/>
    </source>
</evidence>
<name>A0A9N7P2U8_STRHE</name>
<dbReference type="OrthoDB" id="550575at2759"/>
<dbReference type="Gene3D" id="3.80.10.10">
    <property type="entry name" value="Ribonuclease Inhibitor"/>
    <property type="match status" value="1"/>
</dbReference>
<comment type="caution">
    <text evidence="3">The sequence shown here is derived from an EMBL/GenBank/DDBJ whole genome shotgun (WGS) entry which is preliminary data.</text>
</comment>
<dbReference type="Proteomes" id="UP001153555">
    <property type="component" value="Unassembled WGS sequence"/>
</dbReference>
<sequence>MKNSQFDSLTSILHLPDDCLHFIFQRLDSSSDRESFGLTCHRWLHIQNSSRRSLQLCCSLSHFTPISLSQSSTKINSFHLYKLLNRFTQLESLSLSGCTELSDSGFSELAHVWPKLLRSLNLDCCFNIRDHGLSYMASDCPGLVIISLYRCNITNAGLQTLSRSCLALKDVNLSYCGFISDPGIRSLSQNCRHLRAISISHCRNVKGTGLQGCPNSLEYLEADSCSRLSPGGISAAISGGGLKYLNLSNLFWFGSAFGMPGGDTRCISNLRVVNFRLCRTIGDDIIARIAEGCPLLEEWNLALCHGVKVSGWESIGASCRKLERLHVNRCQNLCDRGHQALRNGCPGLRKLYLGSCRQLSLRAVVMFKCLRGDVDIIDDEIMCIAPDWAFRL</sequence>